<dbReference type="AlphaFoldDB" id="A0A177AVR1"/>
<evidence type="ECO:0000313" key="1">
    <source>
        <dbReference type="EMBL" id="OAF66069.1"/>
    </source>
</evidence>
<keyword evidence="2" id="KW-1185">Reference proteome</keyword>
<gene>
    <name evidence="1" type="ORF">A3Q56_06193</name>
</gene>
<accession>A0A177AVR1</accession>
<comment type="caution">
    <text evidence="1">The sequence shown here is derived from an EMBL/GenBank/DDBJ whole genome shotgun (WGS) entry which is preliminary data.</text>
</comment>
<dbReference type="EMBL" id="LWCA01001047">
    <property type="protein sequence ID" value="OAF66069.1"/>
    <property type="molecule type" value="Genomic_DNA"/>
</dbReference>
<proteinExistence type="predicted"/>
<dbReference type="Proteomes" id="UP000078046">
    <property type="component" value="Unassembled WGS sequence"/>
</dbReference>
<protein>
    <submittedName>
        <fullName evidence="1">Uncharacterized protein</fullName>
    </submittedName>
</protein>
<name>A0A177AVR1_9BILA</name>
<organism evidence="1 2">
    <name type="scientific">Intoshia linei</name>
    <dbReference type="NCBI Taxonomy" id="1819745"/>
    <lineage>
        <taxon>Eukaryota</taxon>
        <taxon>Metazoa</taxon>
        <taxon>Spiralia</taxon>
        <taxon>Lophotrochozoa</taxon>
        <taxon>Mesozoa</taxon>
        <taxon>Orthonectida</taxon>
        <taxon>Rhopaluridae</taxon>
        <taxon>Intoshia</taxon>
    </lineage>
</organism>
<evidence type="ECO:0000313" key="2">
    <source>
        <dbReference type="Proteomes" id="UP000078046"/>
    </source>
</evidence>
<reference evidence="1 2" key="1">
    <citation type="submission" date="2016-04" db="EMBL/GenBank/DDBJ databases">
        <title>The genome of Intoshia linei affirms orthonectids as highly simplified spiralians.</title>
        <authorList>
            <person name="Mikhailov K.V."/>
            <person name="Slusarev G.S."/>
            <person name="Nikitin M.A."/>
            <person name="Logacheva M.D."/>
            <person name="Penin A."/>
            <person name="Aleoshin V."/>
            <person name="Panchin Y.V."/>
        </authorList>
    </citation>
    <scope>NUCLEOTIDE SEQUENCE [LARGE SCALE GENOMIC DNA]</scope>
    <source>
        <strain evidence="1">Intl2013</strain>
        <tissue evidence="1">Whole animal</tissue>
    </source>
</reference>
<sequence>MELRNTPTERNFVSPAQIVLGRNISIPFIPQSLTNANRIRKDSVHTAKNHRKLHNN</sequence>